<organism evidence="4 5">
    <name type="scientific">Phialophora macrospora</name>
    <dbReference type="NCBI Taxonomy" id="1851006"/>
    <lineage>
        <taxon>Eukaryota</taxon>
        <taxon>Fungi</taxon>
        <taxon>Dikarya</taxon>
        <taxon>Ascomycota</taxon>
        <taxon>Pezizomycotina</taxon>
        <taxon>Eurotiomycetes</taxon>
        <taxon>Chaetothyriomycetidae</taxon>
        <taxon>Chaetothyriales</taxon>
        <taxon>Herpotrichiellaceae</taxon>
        <taxon>Phialophora</taxon>
    </lineage>
</organism>
<dbReference type="GO" id="GO:0005634">
    <property type="term" value="C:nucleus"/>
    <property type="evidence" value="ECO:0007669"/>
    <property type="project" value="TreeGrafter"/>
</dbReference>
<comment type="similarity">
    <text evidence="1">Belongs to the NmrA-type oxidoreductase family.</text>
</comment>
<feature type="domain" description="NmrA-like" evidence="3">
    <location>
        <begin position="2"/>
        <end position="281"/>
    </location>
</feature>
<dbReference type="Gene3D" id="3.40.50.720">
    <property type="entry name" value="NAD(P)-binding Rossmann-like Domain"/>
    <property type="match status" value="1"/>
</dbReference>
<name>A0A0D2D1B0_9EURO</name>
<gene>
    <name evidence="4" type="ORF">PV04_03459</name>
</gene>
<dbReference type="Gene3D" id="3.90.25.10">
    <property type="entry name" value="UDP-galactose 4-epimerase, domain 1"/>
    <property type="match status" value="1"/>
</dbReference>
<dbReference type="InterPro" id="IPR008030">
    <property type="entry name" value="NmrA-like"/>
</dbReference>
<dbReference type="FunFam" id="3.40.50.720:FF:000528">
    <property type="entry name" value="Nucleoside-diphosphate-sugar epimerase family protein"/>
    <property type="match status" value="1"/>
</dbReference>
<dbReference type="PANTHER" id="PTHR42748:SF7">
    <property type="entry name" value="NMRA LIKE REDOX SENSOR 1-RELATED"/>
    <property type="match status" value="1"/>
</dbReference>
<dbReference type="PANTHER" id="PTHR42748">
    <property type="entry name" value="NITROGEN METABOLITE REPRESSION PROTEIN NMRA FAMILY MEMBER"/>
    <property type="match status" value="1"/>
</dbReference>
<reference evidence="4 5" key="1">
    <citation type="submission" date="2015-01" db="EMBL/GenBank/DDBJ databases">
        <title>The Genome Sequence of Capronia semiimmersa CBS27337.</title>
        <authorList>
            <consortium name="The Broad Institute Genomics Platform"/>
            <person name="Cuomo C."/>
            <person name="de Hoog S."/>
            <person name="Gorbushina A."/>
            <person name="Stielow B."/>
            <person name="Teixiera M."/>
            <person name="Abouelleil A."/>
            <person name="Chapman S.B."/>
            <person name="Priest M."/>
            <person name="Young S.K."/>
            <person name="Wortman J."/>
            <person name="Nusbaum C."/>
            <person name="Birren B."/>
        </authorList>
    </citation>
    <scope>NUCLEOTIDE SEQUENCE [LARGE SCALE GENOMIC DNA]</scope>
    <source>
        <strain evidence="4 5">CBS 27337</strain>
    </source>
</reference>
<protein>
    <recommendedName>
        <fullName evidence="3">NmrA-like domain-containing protein</fullName>
    </recommendedName>
</protein>
<evidence type="ECO:0000256" key="2">
    <source>
        <dbReference type="ARBA" id="ARBA00022857"/>
    </source>
</evidence>
<keyword evidence="2" id="KW-0521">NADP</keyword>
<dbReference type="InterPro" id="IPR036291">
    <property type="entry name" value="NAD(P)-bd_dom_sf"/>
</dbReference>
<evidence type="ECO:0000256" key="1">
    <source>
        <dbReference type="ARBA" id="ARBA00006328"/>
    </source>
</evidence>
<proteinExistence type="inferred from homology"/>
<evidence type="ECO:0000313" key="4">
    <source>
        <dbReference type="EMBL" id="KIW71276.1"/>
    </source>
</evidence>
<sequence length="305" mass="33662">MSRAVLIFGATGKQGSAVVNALLKANADFEILAVTRDAGSASAQRLVQKSSKIKLVTGDLDASPAIFEKAKTVSPVPVWGVYSVQVAMGKGANAQTEERQGKALVDAAISNGVKHFVYSSVDRGGAKSDHDPTDVPHFASKHRVEQYLFDRTKNGAMDWTVLRPVAFFENLVPGFVGKIFATSWKNTLRPSQKLQLIATSDIGFFAAEAFMKPDTFRNTKISLAGDELTYDQFRSIFKQRIGEDLPHTFSFLAAFICWMVKDLGSMFKWFRDVGYGADIAALKKMKPDLKDFGTWLETESQFRKP</sequence>
<dbReference type="AlphaFoldDB" id="A0A0D2D1B0"/>
<accession>A0A0D2D1B0</accession>
<evidence type="ECO:0000313" key="5">
    <source>
        <dbReference type="Proteomes" id="UP000054266"/>
    </source>
</evidence>
<dbReference type="Pfam" id="PF05368">
    <property type="entry name" value="NmrA"/>
    <property type="match status" value="1"/>
</dbReference>
<keyword evidence="5" id="KW-1185">Reference proteome</keyword>
<dbReference type="STRING" id="5601.A0A0D2D1B0"/>
<dbReference type="HOGENOM" id="CLU_007383_8_4_1"/>
<dbReference type="InterPro" id="IPR051164">
    <property type="entry name" value="NmrA-like_oxidored"/>
</dbReference>
<dbReference type="EMBL" id="KN846957">
    <property type="protein sequence ID" value="KIW71276.1"/>
    <property type="molecule type" value="Genomic_DNA"/>
</dbReference>
<dbReference type="SUPFAM" id="SSF51735">
    <property type="entry name" value="NAD(P)-binding Rossmann-fold domains"/>
    <property type="match status" value="1"/>
</dbReference>
<dbReference type="Proteomes" id="UP000054266">
    <property type="component" value="Unassembled WGS sequence"/>
</dbReference>
<evidence type="ECO:0000259" key="3">
    <source>
        <dbReference type="Pfam" id="PF05368"/>
    </source>
</evidence>